<dbReference type="RefSeq" id="WP_148817815.1">
    <property type="nucleotide sequence ID" value="NZ_CP043046.1"/>
</dbReference>
<proteinExistence type="predicted"/>
<evidence type="ECO:0000313" key="5">
    <source>
        <dbReference type="Proteomes" id="UP000325161"/>
    </source>
</evidence>
<dbReference type="PANTHER" id="PTHR45128">
    <property type="entry name" value="METHYLTRANSFERASE TYPE 11"/>
    <property type="match status" value="1"/>
</dbReference>
<keyword evidence="4" id="KW-0808">Transferase</keyword>
<reference evidence="4 5" key="1">
    <citation type="submission" date="2019-08" db="EMBL/GenBank/DDBJ databases">
        <title>Amphibian skin-associated Pigmentiphaga: genome sequence and occurrence across geography and hosts.</title>
        <authorList>
            <person name="Bletz M.C."/>
            <person name="Bunk B."/>
            <person name="Sproeer C."/>
            <person name="Biwer P."/>
            <person name="Reiter S."/>
            <person name="Rabemananjara F.C.E."/>
            <person name="Schulz S."/>
            <person name="Overmann J."/>
            <person name="Vences M."/>
        </authorList>
    </citation>
    <scope>NUCLEOTIDE SEQUENCE [LARGE SCALE GENOMIC DNA]</scope>
    <source>
        <strain evidence="4 5">Mada1488</strain>
    </source>
</reference>
<evidence type="ECO:0000313" key="4">
    <source>
        <dbReference type="EMBL" id="QEI08344.1"/>
    </source>
</evidence>
<feature type="compositionally biased region" description="Low complexity" evidence="1">
    <location>
        <begin position="193"/>
        <end position="212"/>
    </location>
</feature>
<dbReference type="PANTHER" id="PTHR45128:SF1">
    <property type="entry name" value="S-ADENOSYLMETHIONINE-DEPENDENT METHYLTRANSFERASE RV2258C"/>
    <property type="match status" value="1"/>
</dbReference>
<accession>A0A5C0B358</accession>
<feature type="region of interest" description="Disordered" evidence="1">
    <location>
        <begin position="1"/>
        <end position="47"/>
    </location>
</feature>
<feature type="compositionally biased region" description="Basic and acidic residues" evidence="1">
    <location>
        <begin position="1"/>
        <end position="14"/>
    </location>
</feature>
<name>A0A5C0B358_9BURK</name>
<evidence type="ECO:0000256" key="1">
    <source>
        <dbReference type="SAM" id="MobiDB-lite"/>
    </source>
</evidence>
<dbReference type="InterPro" id="IPR018773">
    <property type="entry name" value="MeTrfase_reg_dom_prd"/>
</dbReference>
<organism evidence="4 5">
    <name type="scientific">Pigmentiphaga aceris</name>
    <dbReference type="NCBI Taxonomy" id="1940612"/>
    <lineage>
        <taxon>Bacteria</taxon>
        <taxon>Pseudomonadati</taxon>
        <taxon>Pseudomonadota</taxon>
        <taxon>Betaproteobacteria</taxon>
        <taxon>Burkholderiales</taxon>
        <taxon>Alcaligenaceae</taxon>
        <taxon>Pigmentiphaga</taxon>
    </lineage>
</organism>
<feature type="domain" description="Methyltransferase regulatory" evidence="2">
    <location>
        <begin position="336"/>
        <end position="418"/>
    </location>
</feature>
<dbReference type="Pfam" id="PF10119">
    <property type="entry name" value="MethyTransf_Reg"/>
    <property type="match status" value="1"/>
</dbReference>
<protein>
    <submittedName>
        <fullName evidence="4">Methyltransferase domain-containing protein</fullName>
    </submittedName>
</protein>
<dbReference type="GO" id="GO:0008168">
    <property type="term" value="F:methyltransferase activity"/>
    <property type="evidence" value="ECO:0007669"/>
    <property type="project" value="UniProtKB-KW"/>
</dbReference>
<keyword evidence="4" id="KW-0489">Methyltransferase</keyword>
<dbReference type="EMBL" id="CP043046">
    <property type="protein sequence ID" value="QEI08344.1"/>
    <property type="molecule type" value="Genomic_DNA"/>
</dbReference>
<dbReference type="Proteomes" id="UP000325161">
    <property type="component" value="Chromosome"/>
</dbReference>
<dbReference type="GO" id="GO:0032259">
    <property type="term" value="P:methylation"/>
    <property type="evidence" value="ECO:0007669"/>
    <property type="project" value="UniProtKB-KW"/>
</dbReference>
<dbReference type="OrthoDB" id="323463at2"/>
<dbReference type="KEGG" id="pacr:FXN63_22775"/>
<keyword evidence="5" id="KW-1185">Reference proteome</keyword>
<dbReference type="CDD" id="cd02440">
    <property type="entry name" value="AdoMet_MTases"/>
    <property type="match status" value="1"/>
</dbReference>
<dbReference type="InterPro" id="IPR025714">
    <property type="entry name" value="Methyltranfer_dom"/>
</dbReference>
<sequence length="629" mass="65585">MSRDGFSEGARDGSRGQAPDGARAGAATGAAAGAASGNPPGIVRGDGAAAAQPALQPFKQPQAGGVPGAAGAAGASNTTDAPGYVDDISYLSLFHRHATPAWLHFVAGALGYAAPDPAAALRWCELGCGPGYGTVLTAAAYPKGRFVGVDFNAAHIKQARALATEADVTNVRFLERDLQSLVGVSARSAQASSGAGRNTAVPGTPVPGTTAPSPDRDTSDLSRDADFVEGFDFISVVGVYAWVSDEDRDAILRFVARFLKPGGMLYLTYSCHPGMSWFVGMQRLLADYAATVSGSSSEKVIAALRFLKELGSAEGSLLAEHPAQLKEIARALESDPRYLAHEFMAPHWAPQHVGDVIGDLAKVDCTWLGSAQPGDNIDEFAIAPALRPLLASLPHGALRETARALAARQSMRHDIFLRHAKPLSADAHRHVLMAQKLIGIPGKANALLTNPDARLRPHAPWGAALAPALQVLSMQGPQSFAQMARHATFAPRVGILNPVFQLLVDAGVAHPMLLTSINSRRAQSFNLAITGAVLRGEGYGWLAAPAIGSAISVEPWLMALANALLTSPALRWDALLQAVGARLDGLRALPGRGQALASGLPSANALSDALRDAMRNVVPVWRTLGVIAG</sequence>
<evidence type="ECO:0000259" key="2">
    <source>
        <dbReference type="Pfam" id="PF10119"/>
    </source>
</evidence>
<feature type="compositionally biased region" description="Low complexity" evidence="1">
    <location>
        <begin position="16"/>
        <end position="41"/>
    </location>
</feature>
<evidence type="ECO:0000259" key="3">
    <source>
        <dbReference type="Pfam" id="PF13847"/>
    </source>
</evidence>
<dbReference type="AlphaFoldDB" id="A0A5C0B358"/>
<dbReference type="InterPro" id="IPR053173">
    <property type="entry name" value="SAM-binding_MTase"/>
</dbReference>
<dbReference type="Gene3D" id="3.40.50.150">
    <property type="entry name" value="Vaccinia Virus protein VP39"/>
    <property type="match status" value="1"/>
</dbReference>
<feature type="domain" description="Methyltransferase" evidence="3">
    <location>
        <begin position="121"/>
        <end position="181"/>
    </location>
</feature>
<dbReference type="InterPro" id="IPR029063">
    <property type="entry name" value="SAM-dependent_MTases_sf"/>
</dbReference>
<feature type="region of interest" description="Disordered" evidence="1">
    <location>
        <begin position="193"/>
        <end position="220"/>
    </location>
</feature>
<gene>
    <name evidence="4" type="ORF">FXN63_22775</name>
</gene>
<dbReference type="Pfam" id="PF13847">
    <property type="entry name" value="Methyltransf_31"/>
    <property type="match status" value="1"/>
</dbReference>
<dbReference type="SUPFAM" id="SSF53335">
    <property type="entry name" value="S-adenosyl-L-methionine-dependent methyltransferases"/>
    <property type="match status" value="1"/>
</dbReference>